<dbReference type="EMBL" id="JAAGLU010000014">
    <property type="protein sequence ID" value="NEC87825.1"/>
    <property type="molecule type" value="Genomic_DNA"/>
</dbReference>
<dbReference type="AlphaFoldDB" id="A0A6B3BTY6"/>
<organism evidence="1">
    <name type="scientific">Streptomyces sp. SID12501</name>
    <dbReference type="NCBI Taxonomy" id="2706042"/>
    <lineage>
        <taxon>Bacteria</taxon>
        <taxon>Bacillati</taxon>
        <taxon>Actinomycetota</taxon>
        <taxon>Actinomycetes</taxon>
        <taxon>Kitasatosporales</taxon>
        <taxon>Streptomycetaceae</taxon>
        <taxon>Streptomyces</taxon>
    </lineage>
</organism>
<sequence length="146" mass="15882">MDTNVYALIDPEGELYFRTGVPYAMWRDTDPHNGSHCGFTVIDAQHQTRTRGVRGYVGDVSALFPEMYLPNPIAQRVASELTQQQAIALFGKLTLCGCRYDDGEAEDVGLTEQQQEAIRAAHRVALADTDPAEAGLVGGPSRSPSV</sequence>
<reference evidence="1" key="1">
    <citation type="submission" date="2020-01" db="EMBL/GenBank/DDBJ databases">
        <title>Insect and environment-associated Actinomycetes.</title>
        <authorList>
            <person name="Currrie C."/>
            <person name="Chevrette M."/>
            <person name="Carlson C."/>
            <person name="Stubbendieck R."/>
            <person name="Wendt-Pienkowski E."/>
        </authorList>
    </citation>
    <scope>NUCLEOTIDE SEQUENCE</scope>
    <source>
        <strain evidence="1">SID12501</strain>
    </source>
</reference>
<dbReference type="RefSeq" id="WP_164315946.1">
    <property type="nucleotide sequence ID" value="NZ_JAAGLU010000014.1"/>
</dbReference>
<gene>
    <name evidence="1" type="ORF">G3I71_18760</name>
</gene>
<proteinExistence type="predicted"/>
<accession>A0A6B3BTY6</accession>
<protein>
    <submittedName>
        <fullName evidence="1">Uncharacterized protein</fullName>
    </submittedName>
</protein>
<name>A0A6B3BTY6_9ACTN</name>
<evidence type="ECO:0000313" key="1">
    <source>
        <dbReference type="EMBL" id="NEC87825.1"/>
    </source>
</evidence>
<comment type="caution">
    <text evidence="1">The sequence shown here is derived from an EMBL/GenBank/DDBJ whole genome shotgun (WGS) entry which is preliminary data.</text>
</comment>